<dbReference type="InterPro" id="IPR036388">
    <property type="entry name" value="WH-like_DNA-bd_sf"/>
</dbReference>
<dbReference type="Gene3D" id="3.30.420.40">
    <property type="match status" value="2"/>
</dbReference>
<keyword evidence="6" id="KW-1185">Reference proteome</keyword>
<evidence type="ECO:0000259" key="4">
    <source>
        <dbReference type="Pfam" id="PF01047"/>
    </source>
</evidence>
<dbReference type="SUPFAM" id="SSF46785">
    <property type="entry name" value="Winged helix' DNA-binding domain"/>
    <property type="match status" value="1"/>
</dbReference>
<dbReference type="InterPro" id="IPR000600">
    <property type="entry name" value="ROK"/>
</dbReference>
<comment type="function">
    <text evidence="1">Transcriptional repressor of xylose-utilizing enzymes.</text>
</comment>
<dbReference type="Pfam" id="PF00480">
    <property type="entry name" value="ROK"/>
    <property type="match status" value="1"/>
</dbReference>
<dbReference type="PANTHER" id="PTHR18964">
    <property type="entry name" value="ROK (REPRESSOR, ORF, KINASE) FAMILY"/>
    <property type="match status" value="1"/>
</dbReference>
<dbReference type="CDD" id="cd24076">
    <property type="entry name" value="ASKHA_ATPase_ROK_BsXylR-like"/>
    <property type="match status" value="1"/>
</dbReference>
<protein>
    <submittedName>
        <fullName evidence="5">Glucokinase</fullName>
    </submittedName>
</protein>
<name>A0ABM6RR52_9FIRM</name>
<reference evidence="5 6" key="1">
    <citation type="journal article" date="2019" name="Sci. Rep.">
        <title>Sulfobacillus thermotolerans: new insights into resistance and metabolic capacities of acidophilic chemolithotrophs.</title>
        <authorList>
            <person name="Panyushkina A.E."/>
            <person name="Babenko V.V."/>
            <person name="Nikitina A.S."/>
            <person name="Selezneva O.V."/>
            <person name="Tsaplina I.A."/>
            <person name="Letarova M.A."/>
            <person name="Kostryukova E.S."/>
            <person name="Letarov A.V."/>
        </authorList>
    </citation>
    <scope>NUCLEOTIDE SEQUENCE [LARGE SCALE GENOMIC DNA]</scope>
    <source>
        <strain evidence="5 6">Kr1</strain>
    </source>
</reference>
<comment type="similarity">
    <text evidence="2">Belongs to the ROK (NagC/XylR) family.</text>
</comment>
<evidence type="ECO:0000256" key="1">
    <source>
        <dbReference type="ARBA" id="ARBA00002486"/>
    </source>
</evidence>
<organism evidence="5 6">
    <name type="scientific">Sulfobacillus thermotolerans</name>
    <dbReference type="NCBI Taxonomy" id="338644"/>
    <lineage>
        <taxon>Bacteria</taxon>
        <taxon>Bacillati</taxon>
        <taxon>Bacillota</taxon>
        <taxon>Clostridia</taxon>
        <taxon>Eubacteriales</taxon>
        <taxon>Clostridiales Family XVII. Incertae Sedis</taxon>
        <taxon>Sulfobacillus</taxon>
    </lineage>
</organism>
<evidence type="ECO:0000256" key="3">
    <source>
        <dbReference type="ARBA" id="ARBA00022629"/>
    </source>
</evidence>
<accession>A0ABM6RR52</accession>
<keyword evidence="3" id="KW-0859">Xylose metabolism</keyword>
<feature type="domain" description="HTH marR-type" evidence="4">
    <location>
        <begin position="14"/>
        <end position="57"/>
    </location>
</feature>
<dbReference type="SUPFAM" id="SSF53067">
    <property type="entry name" value="Actin-like ATPase domain"/>
    <property type="match status" value="1"/>
</dbReference>
<dbReference type="Proteomes" id="UP000325292">
    <property type="component" value="Chromosome"/>
</dbReference>
<keyword evidence="3" id="KW-0119">Carbohydrate metabolism</keyword>
<dbReference type="InterPro" id="IPR036390">
    <property type="entry name" value="WH_DNA-bd_sf"/>
</dbReference>
<evidence type="ECO:0000313" key="5">
    <source>
        <dbReference type="EMBL" id="AUW93850.1"/>
    </source>
</evidence>
<sequence length="415" mass="44921">MRTNIDAQTMRQLNKYTVLQWIYSHENVSRADIAKLTGLNRATVSSLVDELLFEQYISEIGQGNSSGGRRPIILQFNARTGFSIGVDVQISSVKTVLTDARGHVLDRRFSSLRPASHGAFREVMLQVITEHVRDITAQCPPSAHGVFGVGIALPGMVNYQTGHVHYLPNVDVQNWNFTNALASRVQLPVAIDNDANCGAWAEFLRRPVESLVFINAGIGVGAGLILGGQLVRGHHGIAGEWGHTTIDAMGLLCACGSYGCWELYASERALARYLKEEGVPDGDPFAPSFMDSALINAPDDPRFQEAFRQVGHYLGIGIANILNALNPRYIIVGGTIARASRWILPEITSVLRKRAIGVNKNVEIFAADPDMVAIGAAGLALSRALPLTPLPVLSQLDVGRAPIRSIGSGTILNDR</sequence>
<dbReference type="EMBL" id="CP019454">
    <property type="protein sequence ID" value="AUW93850.1"/>
    <property type="molecule type" value="Genomic_DNA"/>
</dbReference>
<dbReference type="InterPro" id="IPR000835">
    <property type="entry name" value="HTH_MarR-typ"/>
</dbReference>
<evidence type="ECO:0000256" key="2">
    <source>
        <dbReference type="ARBA" id="ARBA00006479"/>
    </source>
</evidence>
<evidence type="ECO:0000313" key="6">
    <source>
        <dbReference type="Proteomes" id="UP000325292"/>
    </source>
</evidence>
<proteinExistence type="inferred from homology"/>
<dbReference type="Gene3D" id="1.10.10.10">
    <property type="entry name" value="Winged helix-like DNA-binding domain superfamily/Winged helix DNA-binding domain"/>
    <property type="match status" value="1"/>
</dbReference>
<dbReference type="InterPro" id="IPR043129">
    <property type="entry name" value="ATPase_NBD"/>
</dbReference>
<dbReference type="PANTHER" id="PTHR18964:SF149">
    <property type="entry name" value="BIFUNCTIONAL UDP-N-ACETYLGLUCOSAMINE 2-EPIMERASE_N-ACETYLMANNOSAMINE KINASE"/>
    <property type="match status" value="1"/>
</dbReference>
<dbReference type="Pfam" id="PF01047">
    <property type="entry name" value="MarR"/>
    <property type="match status" value="1"/>
</dbReference>
<gene>
    <name evidence="5" type="ORF">BXT84_07755</name>
</gene>